<dbReference type="InterPro" id="IPR027417">
    <property type="entry name" value="P-loop_NTPase"/>
</dbReference>
<dbReference type="SUPFAM" id="SSF52540">
    <property type="entry name" value="P-loop containing nucleoside triphosphate hydrolases"/>
    <property type="match status" value="1"/>
</dbReference>
<dbReference type="PANTHER" id="PTHR10344:SF4">
    <property type="entry name" value="UMP-CMP KINASE 2, MITOCHONDRIAL"/>
    <property type="match status" value="1"/>
</dbReference>
<comment type="caution">
    <text evidence="12">The sequence shown here is derived from an EMBL/GenBank/DDBJ whole genome shotgun (WGS) entry which is preliminary data.</text>
</comment>
<keyword evidence="13" id="KW-1185">Reference proteome</keyword>
<proteinExistence type="inferred from homology"/>
<keyword evidence="5 10" id="KW-0545">Nucleotide biosynthesis</keyword>
<dbReference type="Proteomes" id="UP001287282">
    <property type="component" value="Unassembled WGS sequence"/>
</dbReference>
<evidence type="ECO:0000256" key="5">
    <source>
        <dbReference type="ARBA" id="ARBA00022727"/>
    </source>
</evidence>
<comment type="similarity">
    <text evidence="1 10">Belongs to the thymidylate kinase family.</text>
</comment>
<sequence length="215" mass="24496">MKEGLFITIEGGEGAGKTTIVDKIEENLRTRGIDFVRTREPGGIRIAERIREVILDVEHTEMDARTEALLYAAARRQHFIEKVLPALKQGKVVICDRFIDSSLAYQGHARGIGFKDVLAINEFAIEGHFPDLTLYFEIDPEIGLARIKRSGTREVNRLDQEVFDFHEKVKVGYEKVIEEHPDRIAIIDANQDIEAVFRDAMKRINTFLSTSLNKE</sequence>
<evidence type="ECO:0000256" key="9">
    <source>
        <dbReference type="ARBA" id="ARBA00048743"/>
    </source>
</evidence>
<dbReference type="EMBL" id="JAWJBA010000013">
    <property type="protein sequence ID" value="MDV2686729.1"/>
    <property type="molecule type" value="Genomic_DNA"/>
</dbReference>
<dbReference type="PANTHER" id="PTHR10344">
    <property type="entry name" value="THYMIDYLATE KINASE"/>
    <property type="match status" value="1"/>
</dbReference>
<dbReference type="RefSeq" id="WP_317123850.1">
    <property type="nucleotide sequence ID" value="NZ_JAWJBA010000013.1"/>
</dbReference>
<dbReference type="CDD" id="cd01672">
    <property type="entry name" value="TMPK"/>
    <property type="match status" value="1"/>
</dbReference>
<dbReference type="PROSITE" id="PS01331">
    <property type="entry name" value="THYMIDYLATE_KINASE"/>
    <property type="match status" value="1"/>
</dbReference>
<dbReference type="Pfam" id="PF02223">
    <property type="entry name" value="Thymidylate_kin"/>
    <property type="match status" value="1"/>
</dbReference>
<reference evidence="12 13" key="1">
    <citation type="submission" date="2023-10" db="EMBL/GenBank/DDBJ databases">
        <title>Screening of Alkalihalobacillus lindianensis BZ-TG-R113 and Its Alleviation of Salt Stress on Rapeseed Growth.</title>
        <authorList>
            <person name="Zhao B."/>
            <person name="Guo T."/>
        </authorList>
    </citation>
    <scope>NUCLEOTIDE SEQUENCE [LARGE SCALE GENOMIC DNA]</scope>
    <source>
        <strain evidence="12 13">BZ-TG-R113</strain>
    </source>
</reference>
<keyword evidence="6 10" id="KW-0547">Nucleotide-binding</keyword>
<dbReference type="GO" id="GO:0004798">
    <property type="term" value="F:dTMP kinase activity"/>
    <property type="evidence" value="ECO:0007669"/>
    <property type="project" value="UniProtKB-EC"/>
</dbReference>
<protein>
    <recommendedName>
        <fullName evidence="3 10">Thymidylate kinase</fullName>
        <ecNumber evidence="2 10">2.7.4.9</ecNumber>
    </recommendedName>
    <alternativeName>
        <fullName evidence="10">dTMP kinase</fullName>
    </alternativeName>
</protein>
<organism evidence="12 13">
    <name type="scientific">Alkalihalophilus lindianensis</name>
    <dbReference type="NCBI Taxonomy" id="1630542"/>
    <lineage>
        <taxon>Bacteria</taxon>
        <taxon>Bacillati</taxon>
        <taxon>Bacillota</taxon>
        <taxon>Bacilli</taxon>
        <taxon>Bacillales</taxon>
        <taxon>Bacillaceae</taxon>
        <taxon>Alkalihalophilus</taxon>
    </lineage>
</organism>
<feature type="binding site" evidence="10">
    <location>
        <begin position="11"/>
        <end position="18"/>
    </location>
    <ligand>
        <name>ATP</name>
        <dbReference type="ChEBI" id="CHEBI:30616"/>
    </ligand>
</feature>
<evidence type="ECO:0000256" key="1">
    <source>
        <dbReference type="ARBA" id="ARBA00009776"/>
    </source>
</evidence>
<evidence type="ECO:0000256" key="7">
    <source>
        <dbReference type="ARBA" id="ARBA00022777"/>
    </source>
</evidence>
<evidence type="ECO:0000313" key="12">
    <source>
        <dbReference type="EMBL" id="MDV2686729.1"/>
    </source>
</evidence>
<comment type="catalytic activity">
    <reaction evidence="9 10">
        <text>dTMP + ATP = dTDP + ADP</text>
        <dbReference type="Rhea" id="RHEA:13517"/>
        <dbReference type="ChEBI" id="CHEBI:30616"/>
        <dbReference type="ChEBI" id="CHEBI:58369"/>
        <dbReference type="ChEBI" id="CHEBI:63528"/>
        <dbReference type="ChEBI" id="CHEBI:456216"/>
        <dbReference type="EC" id="2.7.4.9"/>
    </reaction>
</comment>
<dbReference type="InterPro" id="IPR018095">
    <property type="entry name" value="Thymidylate_kin_CS"/>
</dbReference>
<dbReference type="Gene3D" id="3.40.50.300">
    <property type="entry name" value="P-loop containing nucleotide triphosphate hydrolases"/>
    <property type="match status" value="1"/>
</dbReference>
<comment type="function">
    <text evidence="10">Phosphorylation of dTMP to form dTDP in both de novo and salvage pathways of dTTP synthesis.</text>
</comment>
<gene>
    <name evidence="10 12" type="primary">tmk</name>
    <name evidence="12" type="ORF">RYX56_20425</name>
</gene>
<evidence type="ECO:0000256" key="2">
    <source>
        <dbReference type="ARBA" id="ARBA00012980"/>
    </source>
</evidence>
<evidence type="ECO:0000256" key="8">
    <source>
        <dbReference type="ARBA" id="ARBA00022840"/>
    </source>
</evidence>
<evidence type="ECO:0000259" key="11">
    <source>
        <dbReference type="Pfam" id="PF02223"/>
    </source>
</evidence>
<evidence type="ECO:0000256" key="4">
    <source>
        <dbReference type="ARBA" id="ARBA00022679"/>
    </source>
</evidence>
<keyword evidence="4 10" id="KW-0808">Transferase</keyword>
<evidence type="ECO:0000256" key="10">
    <source>
        <dbReference type="HAMAP-Rule" id="MF_00165"/>
    </source>
</evidence>
<dbReference type="EC" id="2.7.4.9" evidence="2 10"/>
<keyword evidence="7 10" id="KW-0418">Kinase</keyword>
<feature type="domain" description="Thymidylate kinase-like" evidence="11">
    <location>
        <begin position="9"/>
        <end position="198"/>
    </location>
</feature>
<dbReference type="NCBIfam" id="TIGR00041">
    <property type="entry name" value="DTMP_kinase"/>
    <property type="match status" value="1"/>
</dbReference>
<evidence type="ECO:0000313" key="13">
    <source>
        <dbReference type="Proteomes" id="UP001287282"/>
    </source>
</evidence>
<evidence type="ECO:0000256" key="6">
    <source>
        <dbReference type="ARBA" id="ARBA00022741"/>
    </source>
</evidence>
<name>A0ABU3XH34_9BACI</name>
<dbReference type="InterPro" id="IPR018094">
    <property type="entry name" value="Thymidylate_kinase"/>
</dbReference>
<dbReference type="InterPro" id="IPR039430">
    <property type="entry name" value="Thymidylate_kin-like_dom"/>
</dbReference>
<evidence type="ECO:0000256" key="3">
    <source>
        <dbReference type="ARBA" id="ARBA00017144"/>
    </source>
</evidence>
<dbReference type="HAMAP" id="MF_00165">
    <property type="entry name" value="Thymidylate_kinase"/>
    <property type="match status" value="1"/>
</dbReference>
<keyword evidence="8 10" id="KW-0067">ATP-binding</keyword>
<accession>A0ABU3XH34</accession>